<comment type="caution">
    <text evidence="1">The sequence shown here is derived from an EMBL/GenBank/DDBJ whole genome shotgun (WGS) entry which is preliminary data.</text>
</comment>
<accession>A0ACC1CCZ6</accession>
<organism evidence="1 2">
    <name type="scientific">Pistacia atlantica</name>
    <dbReference type="NCBI Taxonomy" id="434234"/>
    <lineage>
        <taxon>Eukaryota</taxon>
        <taxon>Viridiplantae</taxon>
        <taxon>Streptophyta</taxon>
        <taxon>Embryophyta</taxon>
        <taxon>Tracheophyta</taxon>
        <taxon>Spermatophyta</taxon>
        <taxon>Magnoliopsida</taxon>
        <taxon>eudicotyledons</taxon>
        <taxon>Gunneridae</taxon>
        <taxon>Pentapetalae</taxon>
        <taxon>rosids</taxon>
        <taxon>malvids</taxon>
        <taxon>Sapindales</taxon>
        <taxon>Anacardiaceae</taxon>
        <taxon>Pistacia</taxon>
    </lineage>
</organism>
<protein>
    <submittedName>
        <fullName evidence="1">Uncharacterized protein</fullName>
    </submittedName>
</protein>
<sequence length="135" mass="14718">MEKVSVVVRFDGTWTTSADGHYAYDGGPHIGMRVVNSIFMLHISFSLHITSILQHTCVPVVDSADNFGDNTRESLRRRFEKLLVKQTAKDENSLEKKVAEGGSGLTKLDKGGLGAIHFAVALGYDWAIEAIIVAA</sequence>
<name>A0ACC1CCZ6_9ROSI</name>
<dbReference type="Proteomes" id="UP001164250">
    <property type="component" value="Chromosome 1"/>
</dbReference>
<gene>
    <name evidence="1" type="ORF">Patl1_01915</name>
</gene>
<evidence type="ECO:0000313" key="1">
    <source>
        <dbReference type="EMBL" id="KAJ0113710.1"/>
    </source>
</evidence>
<proteinExistence type="predicted"/>
<evidence type="ECO:0000313" key="2">
    <source>
        <dbReference type="Proteomes" id="UP001164250"/>
    </source>
</evidence>
<keyword evidence="2" id="KW-1185">Reference proteome</keyword>
<dbReference type="EMBL" id="CM047897">
    <property type="protein sequence ID" value="KAJ0113710.1"/>
    <property type="molecule type" value="Genomic_DNA"/>
</dbReference>
<reference evidence="2" key="1">
    <citation type="journal article" date="2023" name="G3 (Bethesda)">
        <title>Genome assembly and association tests identify interacting loci associated with vigor, precocity, and sex in interspecific pistachio rootstocks.</title>
        <authorList>
            <person name="Palmer W."/>
            <person name="Jacygrad E."/>
            <person name="Sagayaradj S."/>
            <person name="Cavanaugh K."/>
            <person name="Han R."/>
            <person name="Bertier L."/>
            <person name="Beede B."/>
            <person name="Kafkas S."/>
            <person name="Golino D."/>
            <person name="Preece J."/>
            <person name="Michelmore R."/>
        </authorList>
    </citation>
    <scope>NUCLEOTIDE SEQUENCE [LARGE SCALE GENOMIC DNA]</scope>
</reference>